<name>A0A1Q9C358_SYMMI</name>
<dbReference type="EMBL" id="LSRX01001787">
    <property type="protein sequence ID" value="OLP77342.1"/>
    <property type="molecule type" value="Genomic_DNA"/>
</dbReference>
<gene>
    <name evidence="4" type="ORF">AK812_SmicGene42609</name>
</gene>
<dbReference type="Gene3D" id="3.90.1200.10">
    <property type="match status" value="1"/>
</dbReference>
<evidence type="ECO:0000259" key="2">
    <source>
        <dbReference type="Pfam" id="PF00078"/>
    </source>
</evidence>
<dbReference type="SUPFAM" id="SSF56672">
    <property type="entry name" value="DNA/RNA polymerases"/>
    <property type="match status" value="1"/>
</dbReference>
<feature type="region of interest" description="Disordered" evidence="1">
    <location>
        <begin position="726"/>
        <end position="789"/>
    </location>
</feature>
<evidence type="ECO:0000256" key="1">
    <source>
        <dbReference type="SAM" id="MobiDB-lite"/>
    </source>
</evidence>
<protein>
    <recommendedName>
        <fullName evidence="6">Reverse transcriptase domain-containing protein</fullName>
    </recommendedName>
</protein>
<feature type="domain" description="Aminoglycoside phosphotransferase" evidence="3">
    <location>
        <begin position="282"/>
        <end position="346"/>
    </location>
</feature>
<keyword evidence="5" id="KW-1185">Reference proteome</keyword>
<dbReference type="InterPro" id="IPR000477">
    <property type="entry name" value="RT_dom"/>
</dbReference>
<evidence type="ECO:0000313" key="5">
    <source>
        <dbReference type="Proteomes" id="UP000186817"/>
    </source>
</evidence>
<dbReference type="Pfam" id="PF01636">
    <property type="entry name" value="APH"/>
    <property type="match status" value="1"/>
</dbReference>
<organism evidence="4 5">
    <name type="scientific">Symbiodinium microadriaticum</name>
    <name type="common">Dinoflagellate</name>
    <name type="synonym">Zooxanthella microadriatica</name>
    <dbReference type="NCBI Taxonomy" id="2951"/>
    <lineage>
        <taxon>Eukaryota</taxon>
        <taxon>Sar</taxon>
        <taxon>Alveolata</taxon>
        <taxon>Dinophyceae</taxon>
        <taxon>Suessiales</taxon>
        <taxon>Symbiodiniaceae</taxon>
        <taxon>Symbiodinium</taxon>
    </lineage>
</organism>
<sequence>MHETEVVFGDPELNDDKIKAAALEGFDIYEEDDVKDDVEEVEQKELIGDAELLTPTQRDSLYKLDEAGKYAVLKIKRVSLSFSGASVFFLTPLRDGRPMPASVLKFDSKECVEDEMAKTEKYRTLFGSTTPKVKDYFLVDSKDPSSVMQIDLCGGVFGLPEFAKAPPVHTFASILEAELKEVTLNVDVVPIINEALERRMYHFTMSERKISSLSLADSYKIVRFVGHGILNRAKEGAKRAAKSAALAAGFQNPVEIDDLDPDGKIIQELCGRKQTVRDLFQKFSNMEAKLSEHFKREVVVGLCHNDLHGGNLLVDSQGLVWLIDFATVEAGKHVLMDLSKFLSACAFMYLQDSVNEEHVQSIAKILCMTPDATTDLPVALMDAVREDPVAKLFFQILVRIRHSMCLFESGPGSPRNDGTPFAIALFAWSARMQSYSEPSLHQKTRALKDNRKMIMKIEDSYEGPKHWPIQASIPLIGPWILQRIRAADGAMLAPRGQFQVAHLLQCTPQFAYCEGKGRVPSKCYGGIMVGIDMSRAFDTLARDVLLRSLQHAGVDASLQRILIEIHEACKYEISHLQNTTQVPMGTGVRQGCAVSPLLYSLFTAWFLAELEVRTSPSWVKHLVTCFADDTHLAWEIEQAADLAFFCKSLRATFQLLRECKMLVNSDKSTLVLGVRGAQAKKWIRTHLVARAGRKLPFLTSALPRKMEPEGEDKSRAVALQEMRDVWGGATPLPKPGQSEQEANKRPPEEDREPDRPDKWNKPAYKGRQGKGQSWGGGGWKTWEQAPQEQPMDNATRHLLRTLVKTTLRLDEDVSRLRADCNFMLFVDSVTETNTLQSLREAALKWQEAFVAKKVTTSLRVILFCGLVKRLREAVEQVQTDDELKDRLLRVGWLEDGINALLPAYYFRWDTTAQRQVVADRPPLTQDRLLKCLDVLEKGCSLPTVLLRFRSTHKLGQETQADVVPFMLSISLRTSASHECHEALSILAYSGALKMLGLRLRPERAQQSQMAKELTEAYLTVPYTDWTRRPAPWTQQQSLPTADAMEK</sequence>
<evidence type="ECO:0000259" key="3">
    <source>
        <dbReference type="Pfam" id="PF01636"/>
    </source>
</evidence>
<dbReference type="AlphaFoldDB" id="A0A1Q9C358"/>
<dbReference type="Pfam" id="PF00078">
    <property type="entry name" value="RVT_1"/>
    <property type="match status" value="1"/>
</dbReference>
<dbReference type="InterPro" id="IPR011009">
    <property type="entry name" value="Kinase-like_dom_sf"/>
</dbReference>
<dbReference type="OrthoDB" id="436576at2759"/>
<reference evidence="4 5" key="1">
    <citation type="submission" date="2016-02" db="EMBL/GenBank/DDBJ databases">
        <title>Genome analysis of coral dinoflagellate symbionts highlights evolutionary adaptations to a symbiotic lifestyle.</title>
        <authorList>
            <person name="Aranda M."/>
            <person name="Li Y."/>
            <person name="Liew Y.J."/>
            <person name="Baumgarten S."/>
            <person name="Simakov O."/>
            <person name="Wilson M."/>
            <person name="Piel J."/>
            <person name="Ashoor H."/>
            <person name="Bougouffa S."/>
            <person name="Bajic V.B."/>
            <person name="Ryu T."/>
            <person name="Ravasi T."/>
            <person name="Bayer T."/>
            <person name="Micklem G."/>
            <person name="Kim H."/>
            <person name="Bhak J."/>
            <person name="Lajeunesse T.C."/>
            <person name="Voolstra C.R."/>
        </authorList>
    </citation>
    <scope>NUCLEOTIDE SEQUENCE [LARGE SCALE GENOMIC DNA]</scope>
    <source>
        <strain evidence="4 5">CCMP2467</strain>
    </source>
</reference>
<dbReference type="InterPro" id="IPR002575">
    <property type="entry name" value="Aminoglycoside_PTrfase"/>
</dbReference>
<proteinExistence type="predicted"/>
<accession>A0A1Q9C358</accession>
<feature type="compositionally biased region" description="Basic and acidic residues" evidence="1">
    <location>
        <begin position="741"/>
        <end position="760"/>
    </location>
</feature>
<evidence type="ECO:0008006" key="6">
    <source>
        <dbReference type="Google" id="ProtNLM"/>
    </source>
</evidence>
<dbReference type="SUPFAM" id="SSF56112">
    <property type="entry name" value="Protein kinase-like (PK-like)"/>
    <property type="match status" value="1"/>
</dbReference>
<dbReference type="InterPro" id="IPR043502">
    <property type="entry name" value="DNA/RNA_pol_sf"/>
</dbReference>
<evidence type="ECO:0000313" key="4">
    <source>
        <dbReference type="EMBL" id="OLP77342.1"/>
    </source>
</evidence>
<dbReference type="Proteomes" id="UP000186817">
    <property type="component" value="Unassembled WGS sequence"/>
</dbReference>
<comment type="caution">
    <text evidence="4">The sequence shown here is derived from an EMBL/GenBank/DDBJ whole genome shotgun (WGS) entry which is preliminary data.</text>
</comment>
<feature type="domain" description="Reverse transcriptase" evidence="2">
    <location>
        <begin position="527"/>
        <end position="672"/>
    </location>
</feature>
<dbReference type="PANTHER" id="PTHR19446">
    <property type="entry name" value="REVERSE TRANSCRIPTASES"/>
    <property type="match status" value="1"/>
</dbReference>